<accession>A0ABR6VJ13</accession>
<dbReference type="PANTHER" id="PTHR39201:SF1">
    <property type="entry name" value="FLAVODOXIN-LIKE DOMAIN-CONTAINING PROTEIN"/>
    <property type="match status" value="1"/>
</dbReference>
<comment type="caution">
    <text evidence="2">The sequence shown here is derived from an EMBL/GenBank/DDBJ whole genome shotgun (WGS) entry which is preliminary data.</text>
</comment>
<organism evidence="2 3">
    <name type="scientific">Megasphaera hominis</name>
    <dbReference type="NCBI Taxonomy" id="159836"/>
    <lineage>
        <taxon>Bacteria</taxon>
        <taxon>Bacillati</taxon>
        <taxon>Bacillota</taxon>
        <taxon>Negativicutes</taxon>
        <taxon>Veillonellales</taxon>
        <taxon>Veillonellaceae</taxon>
        <taxon>Megasphaera</taxon>
    </lineage>
</organism>
<dbReference type="InterPro" id="IPR029039">
    <property type="entry name" value="Flavoprotein-like_sf"/>
</dbReference>
<dbReference type="Proteomes" id="UP000606870">
    <property type="component" value="Unassembled WGS sequence"/>
</dbReference>
<dbReference type="SUPFAM" id="SSF52218">
    <property type="entry name" value="Flavoproteins"/>
    <property type="match status" value="1"/>
</dbReference>
<evidence type="ECO:0000313" key="3">
    <source>
        <dbReference type="Proteomes" id="UP000606870"/>
    </source>
</evidence>
<sequence>MDYRDKKCLIAYFSRPGENYSRGQLVHLPIGNTQIAADILRGHVQGDMFLIEAAERYPDSYAATVERARQEKRDNARPALRYDLSEVTAYDVIFLGYPNWCGTMPMPVWTFLEAHDFSDKIIKPFCTHEGSGFGHSLEDIHALAPQAKLSRGITLLGTTVADAEGDIRRWLQLETI</sequence>
<dbReference type="InterPro" id="IPR008254">
    <property type="entry name" value="Flavodoxin/NO_synth"/>
</dbReference>
<dbReference type="PANTHER" id="PTHR39201">
    <property type="entry name" value="EXPORTED PROTEIN-RELATED"/>
    <property type="match status" value="1"/>
</dbReference>
<reference evidence="2 3" key="1">
    <citation type="submission" date="2020-08" db="EMBL/GenBank/DDBJ databases">
        <authorList>
            <person name="Liu C."/>
            <person name="Sun Q."/>
        </authorList>
    </citation>
    <scope>NUCLEOTIDE SEQUENCE [LARGE SCALE GENOMIC DNA]</scope>
    <source>
        <strain evidence="2 3">NSJ-59</strain>
    </source>
</reference>
<evidence type="ECO:0000313" key="2">
    <source>
        <dbReference type="EMBL" id="MBC3537083.1"/>
    </source>
</evidence>
<dbReference type="EMBL" id="JACOGK010000019">
    <property type="protein sequence ID" value="MBC3537083.1"/>
    <property type="molecule type" value="Genomic_DNA"/>
</dbReference>
<dbReference type="Gene3D" id="3.40.50.360">
    <property type="match status" value="1"/>
</dbReference>
<feature type="domain" description="Flavodoxin-like" evidence="1">
    <location>
        <begin position="31"/>
        <end position="171"/>
    </location>
</feature>
<proteinExistence type="predicted"/>
<dbReference type="Pfam" id="PF12682">
    <property type="entry name" value="Flavodoxin_4"/>
    <property type="match status" value="1"/>
</dbReference>
<dbReference type="RefSeq" id="WP_186503250.1">
    <property type="nucleotide sequence ID" value="NZ_JACOGK010000019.1"/>
</dbReference>
<protein>
    <submittedName>
        <fullName evidence="2">Flavodoxin</fullName>
    </submittedName>
</protein>
<evidence type="ECO:0000259" key="1">
    <source>
        <dbReference type="Pfam" id="PF12682"/>
    </source>
</evidence>
<name>A0ABR6VJ13_9FIRM</name>
<keyword evidence="3" id="KW-1185">Reference proteome</keyword>
<gene>
    <name evidence="2" type="ORF">H8J70_07450</name>
</gene>